<sequence>MSSFDSKLITLMAKKMGINSDNVLKRTAEFLRLLQLRVTASSGARQLSDTSRVVMCLDLACNMLGYPFDKTGIVRLAGVNRKQYTNGLNLIENLLDLSKPATVEALCVQLGVSEVASFAQKVLDKYVELHAQGPNGGRPLDTSLPVYHCVAVLTACKHNKVKVDKAKLVESSRVKKIQFDKLVEDFAPVLKNLGPKEVKKTALKRSHKLIDLVTKFDEDIENQESACAKEEKEVTDPETEDFEAWKKRILSEAGEDT</sequence>
<evidence type="ECO:0000256" key="4">
    <source>
        <dbReference type="ARBA" id="ARBA00023125"/>
    </source>
</evidence>
<dbReference type="Proteomes" id="UP001075354">
    <property type="component" value="Chromosome 16"/>
</dbReference>
<evidence type="ECO:0000313" key="9">
    <source>
        <dbReference type="Proteomes" id="UP001075354"/>
    </source>
</evidence>
<dbReference type="GO" id="GO:0005664">
    <property type="term" value="C:nuclear origin of replication recognition complex"/>
    <property type="evidence" value="ECO:0007669"/>
    <property type="project" value="InterPro"/>
</dbReference>
<evidence type="ECO:0000313" key="8">
    <source>
        <dbReference type="EMBL" id="KAJ1519535.1"/>
    </source>
</evidence>
<gene>
    <name evidence="8" type="ORF">ONE63_004815</name>
</gene>
<protein>
    <recommendedName>
        <fullName evidence="10">Origin recognition complex subunit 6</fullName>
    </recommendedName>
</protein>
<evidence type="ECO:0000256" key="5">
    <source>
        <dbReference type="ARBA" id="ARBA00023242"/>
    </source>
</evidence>
<dbReference type="GO" id="GO:0006270">
    <property type="term" value="P:DNA replication initiation"/>
    <property type="evidence" value="ECO:0007669"/>
    <property type="project" value="TreeGrafter"/>
</dbReference>
<keyword evidence="3" id="KW-0235">DNA replication</keyword>
<evidence type="ECO:0000256" key="3">
    <source>
        <dbReference type="ARBA" id="ARBA00022705"/>
    </source>
</evidence>
<comment type="similarity">
    <text evidence="2">Belongs to the ORC6 family.</text>
</comment>
<evidence type="ECO:0000256" key="1">
    <source>
        <dbReference type="ARBA" id="ARBA00004123"/>
    </source>
</evidence>
<dbReference type="CDD" id="cd11583">
    <property type="entry name" value="Orc6_mid"/>
    <property type="match status" value="1"/>
</dbReference>
<comment type="subcellular location">
    <subcellularLocation>
        <location evidence="1">Nucleus</location>
    </subcellularLocation>
</comment>
<dbReference type="PANTHER" id="PTHR13394:SF0">
    <property type="entry name" value="ORIGIN RECOGNITION COMPLEX SUBUNIT 6"/>
    <property type="match status" value="1"/>
</dbReference>
<keyword evidence="9" id="KW-1185">Reference proteome</keyword>
<dbReference type="InterPro" id="IPR008721">
    <property type="entry name" value="ORC6_cyclin_first"/>
</dbReference>
<dbReference type="InterPro" id="IPR020529">
    <property type="entry name" value="ORC6_met/pln"/>
</dbReference>
<evidence type="ECO:0000259" key="7">
    <source>
        <dbReference type="Pfam" id="PF21913"/>
    </source>
</evidence>
<dbReference type="EMBL" id="JAPTSV010000016">
    <property type="protein sequence ID" value="KAJ1519535.1"/>
    <property type="molecule type" value="Genomic_DNA"/>
</dbReference>
<dbReference type="Pfam" id="PF05460">
    <property type="entry name" value="ORC6"/>
    <property type="match status" value="1"/>
</dbReference>
<evidence type="ECO:0000259" key="6">
    <source>
        <dbReference type="Pfam" id="PF05460"/>
    </source>
</evidence>
<feature type="domain" description="ORC6 first cyclin-like" evidence="6">
    <location>
        <begin position="12"/>
        <end position="98"/>
    </location>
</feature>
<dbReference type="GO" id="GO:0003677">
    <property type="term" value="F:DNA binding"/>
    <property type="evidence" value="ECO:0007669"/>
    <property type="project" value="UniProtKB-KW"/>
</dbReference>
<keyword evidence="4" id="KW-0238">DNA-binding</keyword>
<proteinExistence type="inferred from homology"/>
<comment type="caution">
    <text evidence="8">The sequence shown here is derived from an EMBL/GenBank/DDBJ whole genome shotgun (WGS) entry which is preliminary data.</text>
</comment>
<evidence type="ECO:0008006" key="10">
    <source>
        <dbReference type="Google" id="ProtNLM"/>
    </source>
</evidence>
<dbReference type="PANTHER" id="PTHR13394">
    <property type="entry name" value="ORIGIN RECOGNITION COMPLEX SUBUNIT 6"/>
    <property type="match status" value="1"/>
</dbReference>
<name>A0AAV7X0V6_9NEOP</name>
<evidence type="ECO:0000256" key="2">
    <source>
        <dbReference type="ARBA" id="ARBA00010840"/>
    </source>
</evidence>
<dbReference type="AlphaFoldDB" id="A0AAV7X0V6"/>
<keyword evidence="5" id="KW-0539">Nucleus</keyword>
<dbReference type="Pfam" id="PF21913">
    <property type="entry name" value="ORC6_2nd"/>
    <property type="match status" value="1"/>
</dbReference>
<dbReference type="InterPro" id="IPR054113">
    <property type="entry name" value="ORC6_cyclin-like_2nd"/>
</dbReference>
<reference evidence="8" key="1">
    <citation type="submission" date="2022-12" db="EMBL/GenBank/DDBJ databases">
        <title>Chromosome-level genome assembly of the bean flower thrips Megalurothrips usitatus.</title>
        <authorList>
            <person name="Ma L."/>
            <person name="Liu Q."/>
            <person name="Li H."/>
            <person name="Cai W."/>
        </authorList>
    </citation>
    <scope>NUCLEOTIDE SEQUENCE</scope>
    <source>
        <strain evidence="8">Cailab_2022a</strain>
    </source>
</reference>
<organism evidence="8 9">
    <name type="scientific">Megalurothrips usitatus</name>
    <name type="common">bean blossom thrips</name>
    <dbReference type="NCBI Taxonomy" id="439358"/>
    <lineage>
        <taxon>Eukaryota</taxon>
        <taxon>Metazoa</taxon>
        <taxon>Ecdysozoa</taxon>
        <taxon>Arthropoda</taxon>
        <taxon>Hexapoda</taxon>
        <taxon>Insecta</taxon>
        <taxon>Pterygota</taxon>
        <taxon>Neoptera</taxon>
        <taxon>Paraneoptera</taxon>
        <taxon>Thysanoptera</taxon>
        <taxon>Terebrantia</taxon>
        <taxon>Thripoidea</taxon>
        <taxon>Thripidae</taxon>
        <taxon>Megalurothrips</taxon>
    </lineage>
</organism>
<dbReference type="Gene3D" id="1.10.472.10">
    <property type="entry name" value="Cyclin-like"/>
    <property type="match status" value="1"/>
</dbReference>
<accession>A0AAV7X0V6</accession>
<feature type="domain" description="ORC6 second cyclin-like" evidence="7">
    <location>
        <begin position="102"/>
        <end position="186"/>
    </location>
</feature>